<gene>
    <name evidence="1" type="ORF">GCM10008938_41230</name>
</gene>
<dbReference type="InterPro" id="IPR011466">
    <property type="entry name" value="DUF1572"/>
</dbReference>
<dbReference type="Pfam" id="PF07609">
    <property type="entry name" value="DUF1572"/>
    <property type="match status" value="1"/>
</dbReference>
<dbReference type="InterPro" id="IPR034660">
    <property type="entry name" value="DinB/YfiT-like"/>
</dbReference>
<organism evidence="1 2">
    <name type="scientific">Deinococcus roseus</name>
    <dbReference type="NCBI Taxonomy" id="392414"/>
    <lineage>
        <taxon>Bacteria</taxon>
        <taxon>Thermotogati</taxon>
        <taxon>Deinococcota</taxon>
        <taxon>Deinococci</taxon>
        <taxon>Deinococcales</taxon>
        <taxon>Deinococcaceae</taxon>
        <taxon>Deinococcus</taxon>
    </lineage>
</organism>
<comment type="caution">
    <text evidence="1">The sequence shown here is derived from an EMBL/GenBank/DDBJ whole genome shotgun (WGS) entry which is preliminary data.</text>
</comment>
<protein>
    <recommendedName>
        <fullName evidence="3">DUF1572 domain-containing protein</fullName>
    </recommendedName>
</protein>
<accession>A0ABQ2DA51</accession>
<evidence type="ECO:0008006" key="3">
    <source>
        <dbReference type="Google" id="ProtNLM"/>
    </source>
</evidence>
<dbReference type="SUPFAM" id="SSF109854">
    <property type="entry name" value="DinB/YfiT-like putative metalloenzymes"/>
    <property type="match status" value="1"/>
</dbReference>
<dbReference type="RefSeq" id="WP_189006223.1">
    <property type="nucleotide sequence ID" value="NZ_BMOD01000022.1"/>
</dbReference>
<proteinExistence type="predicted"/>
<sequence>MDDLTLHHLNTTRKVFSTYKALAEKALNQVSDQEFFQTIDSESNSLALIVKHLGGNMRSRWTNYLTEDGEKPDRNRDGEFLIEEDSRASLMAGWEEGWRLAFKALDDVPDLQYVVKIRGQDHTILEAIERQVAHTSYHIGQMVFLAKHLKSDKWQNLSMPRNRK</sequence>
<name>A0ABQ2DA51_9DEIO</name>
<dbReference type="EMBL" id="BMOD01000022">
    <property type="protein sequence ID" value="GGJ50988.1"/>
    <property type="molecule type" value="Genomic_DNA"/>
</dbReference>
<dbReference type="Gene3D" id="1.20.120.450">
    <property type="entry name" value="dinb family like domain"/>
    <property type="match status" value="1"/>
</dbReference>
<reference evidence="2" key="1">
    <citation type="journal article" date="2019" name="Int. J. Syst. Evol. Microbiol.">
        <title>The Global Catalogue of Microorganisms (GCM) 10K type strain sequencing project: providing services to taxonomists for standard genome sequencing and annotation.</title>
        <authorList>
            <consortium name="The Broad Institute Genomics Platform"/>
            <consortium name="The Broad Institute Genome Sequencing Center for Infectious Disease"/>
            <person name="Wu L."/>
            <person name="Ma J."/>
        </authorList>
    </citation>
    <scope>NUCLEOTIDE SEQUENCE [LARGE SCALE GENOMIC DNA]</scope>
    <source>
        <strain evidence="2">JCM 14370</strain>
    </source>
</reference>
<evidence type="ECO:0000313" key="2">
    <source>
        <dbReference type="Proteomes" id="UP000632222"/>
    </source>
</evidence>
<evidence type="ECO:0000313" key="1">
    <source>
        <dbReference type="EMBL" id="GGJ50988.1"/>
    </source>
</evidence>
<keyword evidence="2" id="KW-1185">Reference proteome</keyword>
<dbReference type="Proteomes" id="UP000632222">
    <property type="component" value="Unassembled WGS sequence"/>
</dbReference>